<evidence type="ECO:0000313" key="3">
    <source>
        <dbReference type="EMBL" id="VAW78750.1"/>
    </source>
</evidence>
<dbReference type="EMBL" id="UOFK01000164">
    <property type="protein sequence ID" value="VAW78750.1"/>
    <property type="molecule type" value="Genomic_DNA"/>
</dbReference>
<accession>A0A3B0YPY7</accession>
<evidence type="ECO:0000259" key="1">
    <source>
        <dbReference type="Pfam" id="PF25917"/>
    </source>
</evidence>
<gene>
    <name evidence="3" type="ORF">MNBD_GAMMA13-860</name>
</gene>
<dbReference type="Gene3D" id="1.10.287.470">
    <property type="entry name" value="Helix hairpin bin"/>
    <property type="match status" value="1"/>
</dbReference>
<feature type="domain" description="YknX-like C-terminal permuted SH3-like" evidence="2">
    <location>
        <begin position="314"/>
        <end position="381"/>
    </location>
</feature>
<dbReference type="InterPro" id="IPR058637">
    <property type="entry name" value="YknX-like_C"/>
</dbReference>
<name>A0A3B0YPY7_9ZZZZ</name>
<feature type="domain" description="Multidrug resistance protein MdtA-like barrel-sandwich hybrid" evidence="1">
    <location>
        <begin position="69"/>
        <end position="227"/>
    </location>
</feature>
<sequence length="391" mass="43043">MRIKRSGQALVLLTLVAATLLLLVIQPDKEPVLRVLAPSPVLVSRATQADLRPTKLVSGHLQPVRRAWLRFEVDGRVIERDVEPGQWVERGQVLLKLEDEDYHDAVTQAQAEVGQVEAGLARDRLLLKHAERSRQLQEEEVTRLKSLGERSLASKTHLGDSGVLLAQRQSEEARLKSSVAIGPQQVAARKAALSRAERNLDRARLRAPFSGQINRIELELGDYAMRNLQALEMISDDLDFYAQIRGPLARALQIGQAVRVDVQGKTYRATVAAIQPDPDPETFTHAVRLHMPVEEVRSGAVAVAHLPQAPVVNALVIPVTAVLMDDGQAYVFRVRDERLERIPVELGIRDKQQQVIAAGLVSGDPVVVRDVAALADGQAVVTEPSNLPQQD</sequence>
<dbReference type="Gene3D" id="2.40.420.20">
    <property type="match status" value="1"/>
</dbReference>
<organism evidence="3">
    <name type="scientific">hydrothermal vent metagenome</name>
    <dbReference type="NCBI Taxonomy" id="652676"/>
    <lineage>
        <taxon>unclassified sequences</taxon>
        <taxon>metagenomes</taxon>
        <taxon>ecological metagenomes</taxon>
    </lineage>
</organism>
<dbReference type="SUPFAM" id="SSF111369">
    <property type="entry name" value="HlyD-like secretion proteins"/>
    <property type="match status" value="1"/>
</dbReference>
<dbReference type="InterPro" id="IPR006143">
    <property type="entry name" value="RND_pump_MFP"/>
</dbReference>
<evidence type="ECO:0000259" key="2">
    <source>
        <dbReference type="Pfam" id="PF25989"/>
    </source>
</evidence>
<dbReference type="Gene3D" id="2.40.50.100">
    <property type="match status" value="1"/>
</dbReference>
<dbReference type="Pfam" id="PF25917">
    <property type="entry name" value="BSH_RND"/>
    <property type="match status" value="1"/>
</dbReference>
<dbReference type="PANTHER" id="PTHR30469:SF15">
    <property type="entry name" value="HLYD FAMILY OF SECRETION PROTEINS"/>
    <property type="match status" value="1"/>
</dbReference>
<dbReference type="Gene3D" id="2.40.30.170">
    <property type="match status" value="1"/>
</dbReference>
<protein>
    <submittedName>
        <fullName evidence="3">Uncharacterized protein</fullName>
    </submittedName>
</protein>
<dbReference type="GO" id="GO:0015562">
    <property type="term" value="F:efflux transmembrane transporter activity"/>
    <property type="evidence" value="ECO:0007669"/>
    <property type="project" value="TreeGrafter"/>
</dbReference>
<dbReference type="GO" id="GO:1990281">
    <property type="term" value="C:efflux pump complex"/>
    <property type="evidence" value="ECO:0007669"/>
    <property type="project" value="TreeGrafter"/>
</dbReference>
<dbReference type="NCBIfam" id="TIGR01730">
    <property type="entry name" value="RND_mfp"/>
    <property type="match status" value="1"/>
</dbReference>
<dbReference type="InterPro" id="IPR058625">
    <property type="entry name" value="MdtA-like_BSH"/>
</dbReference>
<dbReference type="PANTHER" id="PTHR30469">
    <property type="entry name" value="MULTIDRUG RESISTANCE PROTEIN MDTA"/>
    <property type="match status" value="1"/>
</dbReference>
<proteinExistence type="predicted"/>
<reference evidence="3" key="1">
    <citation type="submission" date="2018-06" db="EMBL/GenBank/DDBJ databases">
        <authorList>
            <person name="Zhirakovskaya E."/>
        </authorList>
    </citation>
    <scope>NUCLEOTIDE SEQUENCE</scope>
</reference>
<dbReference type="Pfam" id="PF25989">
    <property type="entry name" value="YknX_C"/>
    <property type="match status" value="1"/>
</dbReference>
<dbReference type="AlphaFoldDB" id="A0A3B0YPY7"/>